<accession>A0A2U1SVI5</accession>
<keyword evidence="2 3" id="KW-0808">Transferase</keyword>
<dbReference type="PANTHER" id="PTHR12526:SF510">
    <property type="entry name" value="D-INOSITOL 3-PHOSPHATE GLYCOSYLTRANSFERASE"/>
    <property type="match status" value="1"/>
</dbReference>
<keyword evidence="4" id="KW-1185">Reference proteome</keyword>
<dbReference type="SUPFAM" id="SSF53756">
    <property type="entry name" value="UDP-Glycosyltransferase/glycogen phosphorylase"/>
    <property type="match status" value="1"/>
</dbReference>
<evidence type="ECO:0000313" key="4">
    <source>
        <dbReference type="Proteomes" id="UP000245137"/>
    </source>
</evidence>
<dbReference type="Pfam" id="PF13692">
    <property type="entry name" value="Glyco_trans_1_4"/>
    <property type="match status" value="1"/>
</dbReference>
<dbReference type="AlphaFoldDB" id="A0A2U1SVI5"/>
<dbReference type="CDD" id="cd03801">
    <property type="entry name" value="GT4_PimA-like"/>
    <property type="match status" value="1"/>
</dbReference>
<dbReference type="OrthoDB" id="3180470at2"/>
<name>A0A2U1SVI5_METSR</name>
<protein>
    <submittedName>
        <fullName evidence="3">Glycosyl transferase family 1</fullName>
    </submittedName>
</protein>
<reference evidence="3 4" key="1">
    <citation type="journal article" date="2018" name="Appl. Microbiol. Biotechnol.">
        <title>Co-cultivation of the strictly anaerobic methanogen Methanosarcina barkeri with aerobic methanotrophs in an oxygen-limited membrane bioreactor.</title>
        <authorList>
            <person name="In 't Zandt M.H."/>
            <person name="van den Bosch T.J.M."/>
            <person name="Rijkers R."/>
            <person name="van Kessel M.A.H.J."/>
            <person name="Jetten M.S.M."/>
            <person name="Welte C.U."/>
        </authorList>
    </citation>
    <scope>NUCLEOTIDE SEQUENCE [LARGE SCALE GENOMIC DNA]</scope>
    <source>
        <strain evidence="3 4">DSM 17706</strain>
    </source>
</reference>
<dbReference type="GO" id="GO:0016757">
    <property type="term" value="F:glycosyltransferase activity"/>
    <property type="evidence" value="ECO:0007669"/>
    <property type="project" value="UniProtKB-KW"/>
</dbReference>
<comment type="caution">
    <text evidence="3">The sequence shown here is derived from an EMBL/GenBank/DDBJ whole genome shotgun (WGS) entry which is preliminary data.</text>
</comment>
<proteinExistence type="predicted"/>
<organism evidence="3 4">
    <name type="scientific">Methylosinus sporium</name>
    <dbReference type="NCBI Taxonomy" id="428"/>
    <lineage>
        <taxon>Bacteria</taxon>
        <taxon>Pseudomonadati</taxon>
        <taxon>Pseudomonadota</taxon>
        <taxon>Alphaproteobacteria</taxon>
        <taxon>Hyphomicrobiales</taxon>
        <taxon>Methylocystaceae</taxon>
        <taxon>Methylosinus</taxon>
    </lineage>
</organism>
<gene>
    <name evidence="3" type="ORF">C5689_00355</name>
</gene>
<evidence type="ECO:0000256" key="2">
    <source>
        <dbReference type="ARBA" id="ARBA00022679"/>
    </source>
</evidence>
<dbReference type="EMBL" id="PUIV01000001">
    <property type="protein sequence ID" value="PWB95609.1"/>
    <property type="molecule type" value="Genomic_DNA"/>
</dbReference>
<evidence type="ECO:0000313" key="3">
    <source>
        <dbReference type="EMBL" id="PWB95609.1"/>
    </source>
</evidence>
<evidence type="ECO:0000256" key="1">
    <source>
        <dbReference type="ARBA" id="ARBA00022676"/>
    </source>
</evidence>
<dbReference type="Proteomes" id="UP000245137">
    <property type="component" value="Unassembled WGS sequence"/>
</dbReference>
<sequence length="367" mass="41492">MKLLMLTRYDRLGASSRVRSHLYLPWLKDAGIDATVSALFSDDYVSRLQRGQKRLSEIATAYPARLRALGEAKDFELIWIEKEALPWLPFWIEANLFPRDVPYVLDYDDAIFHYYDTHERRFVRAVLGGKIPALMRGAELVLAGNRYLGDFARRSGARRLEILPTVIDLQRYGEEALARRCDRAEPPLIGWIGQRATAPLLLPYRDLFARMSASGIARFAAVGIDAAAHGLSMESVPWTEETEVASVARFDIGIMPLVDKPFERGKCGYKLVQYMACGLPVVASPVGVNRQLVEHGVNGFLAETMEQWESSLRALLFDADLRRRMGQAGRRKVEREYCVQVTGPRFASLLMEAAGRRVDHDTFSKTH</sequence>
<dbReference type="PANTHER" id="PTHR12526">
    <property type="entry name" value="GLYCOSYLTRANSFERASE"/>
    <property type="match status" value="1"/>
</dbReference>
<keyword evidence="1" id="KW-0328">Glycosyltransferase</keyword>
<dbReference type="Gene3D" id="3.40.50.2000">
    <property type="entry name" value="Glycogen Phosphorylase B"/>
    <property type="match status" value="1"/>
</dbReference>